<evidence type="ECO:0000256" key="1">
    <source>
        <dbReference type="SAM" id="Phobius"/>
    </source>
</evidence>
<feature type="transmembrane region" description="Helical" evidence="1">
    <location>
        <begin position="269"/>
        <end position="285"/>
    </location>
</feature>
<dbReference type="AlphaFoldDB" id="U3A1B0"/>
<feature type="transmembrane region" description="Helical" evidence="1">
    <location>
        <begin position="297"/>
        <end position="322"/>
    </location>
</feature>
<keyword evidence="1" id="KW-1133">Transmembrane helix</keyword>
<dbReference type="EMBL" id="BATJ01000006">
    <property type="protein sequence ID" value="GAD67137.1"/>
    <property type="molecule type" value="Genomic_DNA"/>
</dbReference>
<accession>U3A1B0</accession>
<feature type="transmembrane region" description="Helical" evidence="1">
    <location>
        <begin position="228"/>
        <end position="249"/>
    </location>
</feature>
<dbReference type="RefSeq" id="WP_021705112.1">
    <property type="nucleotide sequence ID" value="NZ_BATJ01000006.1"/>
</dbReference>
<feature type="transmembrane region" description="Helical" evidence="1">
    <location>
        <begin position="12"/>
        <end position="35"/>
    </location>
</feature>
<keyword evidence="3" id="KW-1185">Reference proteome</keyword>
<feature type="transmembrane region" description="Helical" evidence="1">
    <location>
        <begin position="106"/>
        <end position="127"/>
    </location>
</feature>
<dbReference type="eggNOG" id="ENOG5031MSG">
    <property type="taxonomic scope" value="Bacteria"/>
</dbReference>
<name>U3A1B0_VIBPR</name>
<feature type="transmembrane region" description="Helical" evidence="1">
    <location>
        <begin position="200"/>
        <end position="216"/>
    </location>
</feature>
<evidence type="ECO:0000313" key="2">
    <source>
        <dbReference type="EMBL" id="GAD67137.1"/>
    </source>
</evidence>
<protein>
    <recommendedName>
        <fullName evidence="4">Acyltransferase 3 domain-containing protein</fullName>
    </recommendedName>
</protein>
<dbReference type="Proteomes" id="UP000016570">
    <property type="component" value="Unassembled WGS sequence"/>
</dbReference>
<dbReference type="STRING" id="1219065.VPR01S_06_01550"/>
<organism evidence="2 3">
    <name type="scientific">Vibrio proteolyticus NBRC 13287</name>
    <dbReference type="NCBI Taxonomy" id="1219065"/>
    <lineage>
        <taxon>Bacteria</taxon>
        <taxon>Pseudomonadati</taxon>
        <taxon>Pseudomonadota</taxon>
        <taxon>Gammaproteobacteria</taxon>
        <taxon>Vibrionales</taxon>
        <taxon>Vibrionaceae</taxon>
        <taxon>Vibrio</taxon>
    </lineage>
</organism>
<feature type="transmembrane region" description="Helical" evidence="1">
    <location>
        <begin position="66"/>
        <end position="85"/>
    </location>
</feature>
<gene>
    <name evidence="2" type="ORF">VPR01S_06_01550</name>
</gene>
<feature type="transmembrane region" description="Helical" evidence="1">
    <location>
        <begin position="133"/>
        <end position="153"/>
    </location>
</feature>
<feature type="transmembrane region" description="Helical" evidence="1">
    <location>
        <begin position="334"/>
        <end position="355"/>
    </location>
</feature>
<sequence>MTANKQRIVSLDFLRGLVIFMAVFEHYTGYLNYWYKDFFIREYESWDTVYTSHLPMIGKLLPMDSITANMCLWLVPWVSQIYLALAAFNLAMKTQEQVRAKLAQKLLLFASIIGVLYVEGFVIAPNFGEAISFYPVMLWMVLLALFSLVYGLFGIRGMMVVTVLSFFVAQLGIPDALSSFEAMVRHYVHPDYELDARLDLFMASGCLGFMYGWVWHHKPHMRDMLNQGVMLLSVLALAIFFTFDSIGTISLADVYAEEHSLAENTFGRMGIWGTEFLVISTLLWLHSKGIDVSWKPLNWIGMFSLTVFIFHKSIFIFLWGPLMTLITAKLGMTLVNNFFVIFTLSSLSILMIYGFKRSGIICHLMGLHQDNSWKAVYAAKKPAVTTAPEHEAA</sequence>
<keyword evidence="1" id="KW-0472">Membrane</keyword>
<feature type="transmembrane region" description="Helical" evidence="1">
    <location>
        <begin position="160"/>
        <end position="180"/>
    </location>
</feature>
<proteinExistence type="predicted"/>
<reference evidence="2 3" key="1">
    <citation type="submission" date="2013-09" db="EMBL/GenBank/DDBJ databases">
        <title>Whole genome shotgun sequence of Vibrio proteolyticus NBRC 13287.</title>
        <authorList>
            <person name="Isaki S."/>
            <person name="Hosoyama A."/>
            <person name="Numata M."/>
            <person name="Hashimoto M."/>
            <person name="Hosoyama Y."/>
            <person name="Tsuchikane K."/>
            <person name="Noguchi M."/>
            <person name="Hirakata S."/>
            <person name="Ichikawa N."/>
            <person name="Ohji S."/>
            <person name="Yamazoe A."/>
            <person name="Fujita N."/>
        </authorList>
    </citation>
    <scope>NUCLEOTIDE SEQUENCE [LARGE SCALE GENOMIC DNA]</scope>
    <source>
        <strain evidence="2 3">NBRC 13287</strain>
    </source>
</reference>
<comment type="caution">
    <text evidence="2">The sequence shown here is derived from an EMBL/GenBank/DDBJ whole genome shotgun (WGS) entry which is preliminary data.</text>
</comment>
<evidence type="ECO:0008006" key="4">
    <source>
        <dbReference type="Google" id="ProtNLM"/>
    </source>
</evidence>
<evidence type="ECO:0000313" key="3">
    <source>
        <dbReference type="Proteomes" id="UP000016570"/>
    </source>
</evidence>
<keyword evidence="1" id="KW-0812">Transmembrane</keyword>